<dbReference type="PANTHER" id="PTHR48041">
    <property type="entry name" value="ABC TRANSPORTER G FAMILY MEMBER 28"/>
    <property type="match status" value="1"/>
</dbReference>
<evidence type="ECO:0000256" key="4">
    <source>
        <dbReference type="ARBA" id="ARBA00022692"/>
    </source>
</evidence>
<feature type="transmembrane region" description="Helical" evidence="9">
    <location>
        <begin position="581"/>
        <end position="605"/>
    </location>
</feature>
<name>A0AAF3FCI2_9BILA</name>
<comment type="subcellular location">
    <subcellularLocation>
        <location evidence="1">Membrane</location>
        <topology evidence="1">Multi-pass membrane protein</topology>
    </subcellularLocation>
</comment>
<evidence type="ECO:0000259" key="10">
    <source>
        <dbReference type="PROSITE" id="PS50893"/>
    </source>
</evidence>
<comment type="similarity">
    <text evidence="2">Belongs to the ABC transporter superfamily. ABCG family. Eye pigment precursor importer (TC 3.A.1.204) subfamily.</text>
</comment>
<evidence type="ECO:0000256" key="5">
    <source>
        <dbReference type="ARBA" id="ARBA00022741"/>
    </source>
</evidence>
<dbReference type="WBParaSite" id="MBELARI_LOCUS4643">
    <property type="protein sequence ID" value="MBELARI_LOCUS4643"/>
    <property type="gene ID" value="MBELARI_LOCUS4643"/>
</dbReference>
<evidence type="ECO:0000256" key="3">
    <source>
        <dbReference type="ARBA" id="ARBA00022448"/>
    </source>
</evidence>
<evidence type="ECO:0000256" key="7">
    <source>
        <dbReference type="ARBA" id="ARBA00022989"/>
    </source>
</evidence>
<dbReference type="InterPro" id="IPR003439">
    <property type="entry name" value="ABC_transporter-like_ATP-bd"/>
</dbReference>
<proteinExistence type="inferred from homology"/>
<dbReference type="InterPro" id="IPR013525">
    <property type="entry name" value="ABC2_TM"/>
</dbReference>
<dbReference type="InterPro" id="IPR050352">
    <property type="entry name" value="ABCG_transporters"/>
</dbReference>
<keyword evidence="3" id="KW-0813">Transport</keyword>
<evidence type="ECO:0000313" key="12">
    <source>
        <dbReference type="WBParaSite" id="MBELARI_LOCUS4643"/>
    </source>
</evidence>
<evidence type="ECO:0000256" key="2">
    <source>
        <dbReference type="ARBA" id="ARBA00005814"/>
    </source>
</evidence>
<dbReference type="InterPro" id="IPR017871">
    <property type="entry name" value="ABC_transporter-like_CS"/>
</dbReference>
<evidence type="ECO:0000313" key="11">
    <source>
        <dbReference type="Proteomes" id="UP000887575"/>
    </source>
</evidence>
<dbReference type="AlphaFoldDB" id="A0AAF3FCI2"/>
<dbReference type="Gene3D" id="3.40.50.300">
    <property type="entry name" value="P-loop containing nucleotide triphosphate hydrolases"/>
    <property type="match status" value="1"/>
</dbReference>
<protein>
    <submittedName>
        <fullName evidence="12">ABC transporter domain-containing protein</fullName>
    </submittedName>
</protein>
<dbReference type="SMART" id="SM00382">
    <property type="entry name" value="AAA"/>
    <property type="match status" value="1"/>
</dbReference>
<evidence type="ECO:0000256" key="9">
    <source>
        <dbReference type="SAM" id="Phobius"/>
    </source>
</evidence>
<evidence type="ECO:0000256" key="6">
    <source>
        <dbReference type="ARBA" id="ARBA00022840"/>
    </source>
</evidence>
<dbReference type="Proteomes" id="UP000887575">
    <property type="component" value="Unassembled WGS sequence"/>
</dbReference>
<dbReference type="PROSITE" id="PS50893">
    <property type="entry name" value="ABC_TRANSPORTER_2"/>
    <property type="match status" value="1"/>
</dbReference>
<evidence type="ECO:0000256" key="8">
    <source>
        <dbReference type="ARBA" id="ARBA00023136"/>
    </source>
</evidence>
<dbReference type="SUPFAM" id="SSF52540">
    <property type="entry name" value="P-loop containing nucleoside triphosphate hydrolases"/>
    <property type="match status" value="1"/>
</dbReference>
<evidence type="ECO:0000256" key="1">
    <source>
        <dbReference type="ARBA" id="ARBA00004141"/>
    </source>
</evidence>
<dbReference type="GO" id="GO:0016887">
    <property type="term" value="F:ATP hydrolysis activity"/>
    <property type="evidence" value="ECO:0007669"/>
    <property type="project" value="InterPro"/>
</dbReference>
<keyword evidence="7 9" id="KW-1133">Transmembrane helix</keyword>
<feature type="transmembrane region" description="Helical" evidence="9">
    <location>
        <begin position="486"/>
        <end position="511"/>
    </location>
</feature>
<dbReference type="GO" id="GO:0005524">
    <property type="term" value="F:ATP binding"/>
    <property type="evidence" value="ECO:0007669"/>
    <property type="project" value="UniProtKB-KW"/>
</dbReference>
<dbReference type="PROSITE" id="PS00211">
    <property type="entry name" value="ABC_TRANSPORTER_1"/>
    <property type="match status" value="1"/>
</dbReference>
<feature type="domain" description="ABC transporter" evidence="10">
    <location>
        <begin position="12"/>
        <end position="253"/>
    </location>
</feature>
<dbReference type="Pfam" id="PF01061">
    <property type="entry name" value="ABC2_membrane"/>
    <property type="match status" value="1"/>
</dbReference>
<dbReference type="GO" id="GO:0140359">
    <property type="term" value="F:ABC-type transporter activity"/>
    <property type="evidence" value="ECO:0007669"/>
    <property type="project" value="InterPro"/>
</dbReference>
<keyword evidence="6" id="KW-0067">ATP-binding</keyword>
<feature type="transmembrane region" description="Helical" evidence="9">
    <location>
        <begin position="417"/>
        <end position="443"/>
    </location>
</feature>
<dbReference type="PANTHER" id="PTHR48041:SF131">
    <property type="entry name" value="ABC TRANSPORTER DOMAIN-CONTAINING PROTEIN"/>
    <property type="match status" value="1"/>
</dbReference>
<feature type="transmembrane region" description="Helical" evidence="9">
    <location>
        <begin position="449"/>
        <end position="474"/>
    </location>
</feature>
<dbReference type="Pfam" id="PF19055">
    <property type="entry name" value="ABC2_membrane_7"/>
    <property type="match status" value="1"/>
</dbReference>
<accession>A0AAF3FCI2</accession>
<dbReference type="GO" id="GO:0005886">
    <property type="term" value="C:plasma membrane"/>
    <property type="evidence" value="ECO:0007669"/>
    <property type="project" value="TreeGrafter"/>
</dbReference>
<reference evidence="12" key="1">
    <citation type="submission" date="2024-02" db="UniProtKB">
        <authorList>
            <consortium name="WormBaseParasite"/>
        </authorList>
    </citation>
    <scope>IDENTIFICATION</scope>
</reference>
<dbReference type="Pfam" id="PF00005">
    <property type="entry name" value="ABC_tran"/>
    <property type="match status" value="1"/>
</dbReference>
<dbReference type="InterPro" id="IPR027417">
    <property type="entry name" value="P-loop_NTPase"/>
</dbReference>
<keyword evidence="4 9" id="KW-0812">Transmembrane</keyword>
<sequence>MSSSDEKQLVTLHWTDLYVETTRKRKLLNGVSGVVNPGELCALMGASGAGKTTLLNTLLRRNTNGLKIKGDVYANGQEVKRSITGISGYVQQEDLFLGSLTVEEHLNVQARMRLSATMNAHQRKERVKEVITSMLLENARKSRIGTPGIKKGISGGEMKRLSFATALLKQPPLLFCDEPTTGLDSHMALLVVKQLELLAAEGMTIVCTIHQPNPETFEIFDKVVFLCGGRVAYIGPPPEAVHFFASAGHLIPEHSNPANFFIQCLAVDPEHPEESKQQGTAICDAFESSDYYHNIEMEMEEAAKPRKLYSMPPPSVFTLIFALWKRYIIDNYRNPSVVVSKFVQKAFMAIFLGLLYLDHWETHPTQNGVQNLKGALFYYISELTYATLYGIQTYLPGDFPLLVREYHDGIFPTLSYYLARIFSYLPFFSLDGIIFISITYWMIGLTVNAGTFFLTLLIALLVELSSASLGVMICSITPSYSIAVSISGPILTLFSITGGIFTNVAAMPGWISWTQYLSWFRYGYESFIINEFGRNNSRYAEGEILCRIGTANWTKSIVAQDQCLKTGTEVVESLNFHEKNWYFNLGIMPIYVLVVYSIGYIGLLFRVQRAR</sequence>
<keyword evidence="8 9" id="KW-0472">Membrane</keyword>
<keyword evidence="11" id="KW-1185">Reference proteome</keyword>
<keyword evidence="5" id="KW-0547">Nucleotide-binding</keyword>
<organism evidence="11 12">
    <name type="scientific">Mesorhabditis belari</name>
    <dbReference type="NCBI Taxonomy" id="2138241"/>
    <lineage>
        <taxon>Eukaryota</taxon>
        <taxon>Metazoa</taxon>
        <taxon>Ecdysozoa</taxon>
        <taxon>Nematoda</taxon>
        <taxon>Chromadorea</taxon>
        <taxon>Rhabditida</taxon>
        <taxon>Rhabditina</taxon>
        <taxon>Rhabditomorpha</taxon>
        <taxon>Rhabditoidea</taxon>
        <taxon>Rhabditidae</taxon>
        <taxon>Mesorhabditinae</taxon>
        <taxon>Mesorhabditis</taxon>
    </lineage>
</organism>
<dbReference type="InterPro" id="IPR003593">
    <property type="entry name" value="AAA+_ATPase"/>
</dbReference>
<dbReference type="InterPro" id="IPR043926">
    <property type="entry name" value="ABCG_dom"/>
</dbReference>